<accession>A0A401U4Y4</accession>
<dbReference type="PANTHER" id="PTHR33371:SF4">
    <property type="entry name" value="INTERMEMBRANE PHOSPHOLIPID TRANSPORT SYSTEM BINDING PROTEIN MLAD"/>
    <property type="match status" value="1"/>
</dbReference>
<dbReference type="EMBL" id="BHXQ01000001">
    <property type="protein sequence ID" value="GCC49846.1"/>
    <property type="molecule type" value="Genomic_DNA"/>
</dbReference>
<keyword evidence="2" id="KW-0472">Membrane</keyword>
<evidence type="ECO:0000256" key="2">
    <source>
        <dbReference type="SAM" id="Phobius"/>
    </source>
</evidence>
<evidence type="ECO:0000256" key="1">
    <source>
        <dbReference type="SAM" id="Coils"/>
    </source>
</evidence>
<evidence type="ECO:0000313" key="4">
    <source>
        <dbReference type="EMBL" id="GCC49846.1"/>
    </source>
</evidence>
<dbReference type="RefSeq" id="WP_127120515.1">
    <property type="nucleotide sequence ID" value="NZ_BHXQ01000001.1"/>
</dbReference>
<dbReference type="InterPro" id="IPR052336">
    <property type="entry name" value="MlaD_Phospholipid_Transporter"/>
</dbReference>
<dbReference type="Pfam" id="PF02470">
    <property type="entry name" value="MlaD"/>
    <property type="match status" value="1"/>
</dbReference>
<dbReference type="Proteomes" id="UP000288227">
    <property type="component" value="Unassembled WGS sequence"/>
</dbReference>
<keyword evidence="2" id="KW-0812">Transmembrane</keyword>
<keyword evidence="2" id="KW-1133">Transmembrane helix</keyword>
<feature type="domain" description="Mce/MlaD" evidence="3">
    <location>
        <begin position="41"/>
        <end position="118"/>
    </location>
</feature>
<sequence>MEVQDINRGIKVGAFVIGGIVIFMTALIYMGKDGNIFNKTFTISAIFKNVEGLKEGDNVWLSGVKIGTVKKVEIVADGKVIVGLSLKDNQNEFIKTNATAYVGSDGFVGNKIVVIRPGNKNEVIQDMDTINALSPTDTQELFNIAKEIGSNTKSITDDLKLISFNIKSGKGVLGELMNEGPISKDLRSSLSSIKEASKNSNQATESLNKILNTINTGDGIITKLLSDTSYARILDQTAANLVVVGLNAKKASNELLETTEKLNNEKNALAVVSTDTLFAAQLKSVMENTKDATEKLDMNMNALQHNFLFRGYFKKQARLKRKQK</sequence>
<proteinExistence type="predicted"/>
<organism evidence="4 5">
    <name type="scientific">Chryseotalea sanaruensis</name>
    <dbReference type="NCBI Taxonomy" id="2482724"/>
    <lineage>
        <taxon>Bacteria</taxon>
        <taxon>Pseudomonadati</taxon>
        <taxon>Bacteroidota</taxon>
        <taxon>Cytophagia</taxon>
        <taxon>Cytophagales</taxon>
        <taxon>Chryseotaleaceae</taxon>
        <taxon>Chryseotalea</taxon>
    </lineage>
</organism>
<protein>
    <submittedName>
        <fullName evidence="4">MCE family protein</fullName>
    </submittedName>
</protein>
<keyword evidence="1" id="KW-0175">Coiled coil</keyword>
<feature type="transmembrane region" description="Helical" evidence="2">
    <location>
        <begin position="12"/>
        <end position="31"/>
    </location>
</feature>
<evidence type="ECO:0000259" key="3">
    <source>
        <dbReference type="Pfam" id="PF02470"/>
    </source>
</evidence>
<dbReference type="AlphaFoldDB" id="A0A401U4Y4"/>
<keyword evidence="5" id="KW-1185">Reference proteome</keyword>
<evidence type="ECO:0000313" key="5">
    <source>
        <dbReference type="Proteomes" id="UP000288227"/>
    </source>
</evidence>
<dbReference type="InterPro" id="IPR003399">
    <property type="entry name" value="Mce/MlaD"/>
</dbReference>
<name>A0A401U4Y4_9BACT</name>
<comment type="caution">
    <text evidence="4">The sequence shown here is derived from an EMBL/GenBank/DDBJ whole genome shotgun (WGS) entry which is preliminary data.</text>
</comment>
<reference evidence="4 5" key="1">
    <citation type="submission" date="2018-11" db="EMBL/GenBank/DDBJ databases">
        <title>Chryseotalea sanarue gen. nov., sp., nov., a member of the family Cytophagaceae, isolated from a brackish lake in Hamamatsu Japan.</title>
        <authorList>
            <person name="Maejima Y."/>
            <person name="Iino T."/>
            <person name="Muraguchi Y."/>
            <person name="Fukuda K."/>
            <person name="Ohkuma M."/>
            <person name="Moriuchi R."/>
            <person name="Dohra H."/>
            <person name="Kimbara K."/>
            <person name="Shintani M."/>
        </authorList>
    </citation>
    <scope>NUCLEOTIDE SEQUENCE [LARGE SCALE GENOMIC DNA]</scope>
    <source>
        <strain evidence="4 5">Ys</strain>
    </source>
</reference>
<feature type="coiled-coil region" evidence="1">
    <location>
        <begin position="248"/>
        <end position="306"/>
    </location>
</feature>
<dbReference type="OrthoDB" id="9771725at2"/>
<gene>
    <name evidence="4" type="ORF">SanaruYs_00600</name>
</gene>
<dbReference type="PANTHER" id="PTHR33371">
    <property type="entry name" value="INTERMEMBRANE PHOSPHOLIPID TRANSPORT SYSTEM BINDING PROTEIN MLAD-RELATED"/>
    <property type="match status" value="1"/>
</dbReference>